<dbReference type="EMBL" id="FUWM01000007">
    <property type="protein sequence ID" value="SJZ47584.1"/>
    <property type="molecule type" value="Genomic_DNA"/>
</dbReference>
<dbReference type="GO" id="GO:0051082">
    <property type="term" value="F:unfolded protein binding"/>
    <property type="evidence" value="ECO:0007669"/>
    <property type="project" value="InterPro"/>
</dbReference>
<dbReference type="AlphaFoldDB" id="A0A1T4KYP2"/>
<keyword evidence="6" id="KW-1185">Reference proteome</keyword>
<feature type="chain" id="PRO_5039647359" evidence="4">
    <location>
        <begin position="21"/>
        <end position="140"/>
    </location>
</feature>
<evidence type="ECO:0000313" key="5">
    <source>
        <dbReference type="EMBL" id="SJZ47584.1"/>
    </source>
</evidence>
<keyword evidence="2 4" id="KW-0732">Signal</keyword>
<dbReference type="PANTHER" id="PTHR35089:SF1">
    <property type="entry name" value="CHAPERONE PROTEIN SKP"/>
    <property type="match status" value="1"/>
</dbReference>
<dbReference type="RefSeq" id="WP_078809444.1">
    <property type="nucleotide sequence ID" value="NZ_FUWM01000007.1"/>
</dbReference>
<comment type="similarity">
    <text evidence="1">Belongs to the Skp family.</text>
</comment>
<evidence type="ECO:0000256" key="4">
    <source>
        <dbReference type="SAM" id="SignalP"/>
    </source>
</evidence>
<dbReference type="GO" id="GO:0005829">
    <property type="term" value="C:cytosol"/>
    <property type="evidence" value="ECO:0007669"/>
    <property type="project" value="TreeGrafter"/>
</dbReference>
<protein>
    <submittedName>
        <fullName evidence="5">Periplasmic chaperone for outer membrane proteins Skp</fullName>
    </submittedName>
</protein>
<sequence>MKVNKSLKLLLLAIALLVLVTGCTSQKQKIGIVDMKKVVEESKQVQKYQQNLDQKLKELQSEYEAKLQDIKDEEKLKDERQKAYKQSQKIKEEMEKKLRKTIQEAVKKVAKEEKIDIVVRKAEVQYGGINITDQVIKSLE</sequence>
<feature type="coiled-coil region" evidence="3">
    <location>
        <begin position="38"/>
        <end position="104"/>
    </location>
</feature>
<dbReference type="Proteomes" id="UP000190625">
    <property type="component" value="Unassembled WGS sequence"/>
</dbReference>
<dbReference type="OrthoDB" id="2112817at2"/>
<dbReference type="GO" id="GO:0050821">
    <property type="term" value="P:protein stabilization"/>
    <property type="evidence" value="ECO:0007669"/>
    <property type="project" value="TreeGrafter"/>
</dbReference>
<dbReference type="Gene3D" id="3.30.910.20">
    <property type="entry name" value="Skp domain"/>
    <property type="match status" value="1"/>
</dbReference>
<evidence type="ECO:0000313" key="6">
    <source>
        <dbReference type="Proteomes" id="UP000190625"/>
    </source>
</evidence>
<dbReference type="InterPro" id="IPR005632">
    <property type="entry name" value="Chaperone_Skp"/>
</dbReference>
<dbReference type="SMART" id="SM00935">
    <property type="entry name" value="OmpH"/>
    <property type="match status" value="1"/>
</dbReference>
<dbReference type="PROSITE" id="PS51257">
    <property type="entry name" value="PROKAR_LIPOPROTEIN"/>
    <property type="match status" value="1"/>
</dbReference>
<reference evidence="6" key="1">
    <citation type="submission" date="2017-02" db="EMBL/GenBank/DDBJ databases">
        <authorList>
            <person name="Varghese N."/>
            <person name="Submissions S."/>
        </authorList>
    </citation>
    <scope>NUCLEOTIDE SEQUENCE [LARGE SCALE GENOMIC DNA]</scope>
    <source>
        <strain evidence="6">ATCC BAA-73</strain>
    </source>
</reference>
<organism evidence="5 6">
    <name type="scientific">Selenihalanaerobacter shriftii</name>
    <dbReference type="NCBI Taxonomy" id="142842"/>
    <lineage>
        <taxon>Bacteria</taxon>
        <taxon>Bacillati</taxon>
        <taxon>Bacillota</taxon>
        <taxon>Clostridia</taxon>
        <taxon>Halanaerobiales</taxon>
        <taxon>Halobacteroidaceae</taxon>
        <taxon>Selenihalanaerobacter</taxon>
    </lineage>
</organism>
<proteinExistence type="inferred from homology"/>
<feature type="signal peptide" evidence="4">
    <location>
        <begin position="1"/>
        <end position="20"/>
    </location>
</feature>
<dbReference type="InterPro" id="IPR024930">
    <property type="entry name" value="Skp_dom_sf"/>
</dbReference>
<dbReference type="PANTHER" id="PTHR35089">
    <property type="entry name" value="CHAPERONE PROTEIN SKP"/>
    <property type="match status" value="1"/>
</dbReference>
<evidence type="ECO:0000256" key="2">
    <source>
        <dbReference type="ARBA" id="ARBA00022729"/>
    </source>
</evidence>
<gene>
    <name evidence="5" type="ORF">SAMN02745118_00949</name>
</gene>
<keyword evidence="3" id="KW-0175">Coiled coil</keyword>
<dbReference type="STRING" id="142842.SAMN02745118_00949"/>
<dbReference type="Pfam" id="PF03938">
    <property type="entry name" value="OmpH"/>
    <property type="match status" value="1"/>
</dbReference>
<accession>A0A1T4KYP2</accession>
<dbReference type="SUPFAM" id="SSF111384">
    <property type="entry name" value="OmpH-like"/>
    <property type="match status" value="1"/>
</dbReference>
<evidence type="ECO:0000256" key="1">
    <source>
        <dbReference type="ARBA" id="ARBA00009091"/>
    </source>
</evidence>
<evidence type="ECO:0000256" key="3">
    <source>
        <dbReference type="SAM" id="Coils"/>
    </source>
</evidence>
<name>A0A1T4KYP2_9FIRM</name>